<keyword evidence="9" id="KW-1185">Reference proteome</keyword>
<dbReference type="eggNOG" id="KOG0800">
    <property type="taxonomic scope" value="Eukaryota"/>
</dbReference>
<dbReference type="Proteomes" id="UP000030748">
    <property type="component" value="Unassembled WGS sequence"/>
</dbReference>
<proteinExistence type="predicted"/>
<dbReference type="InterPro" id="IPR013083">
    <property type="entry name" value="Znf_RING/FYVE/PHD"/>
</dbReference>
<gene>
    <name evidence="8" type="ORF">MIMGU_mgv11b018698mg</name>
</gene>
<evidence type="ECO:0000256" key="4">
    <source>
        <dbReference type="ARBA" id="ARBA00022771"/>
    </source>
</evidence>
<evidence type="ECO:0000256" key="2">
    <source>
        <dbReference type="ARBA" id="ARBA00012483"/>
    </source>
</evidence>
<dbReference type="SMART" id="SM00184">
    <property type="entry name" value="RING"/>
    <property type="match status" value="1"/>
</dbReference>
<dbReference type="PROSITE" id="PS50089">
    <property type="entry name" value="ZF_RING_2"/>
    <property type="match status" value="1"/>
</dbReference>
<protein>
    <recommendedName>
        <fullName evidence="2">RING-type E3 ubiquitin transferase</fullName>
        <ecNumber evidence="2">2.3.2.27</ecNumber>
    </recommendedName>
</protein>
<dbReference type="GO" id="GO:0008270">
    <property type="term" value="F:zinc ion binding"/>
    <property type="evidence" value="ECO:0007669"/>
    <property type="project" value="UniProtKB-KW"/>
</dbReference>
<dbReference type="PhylomeDB" id="A0A022QW06"/>
<keyword evidence="5" id="KW-0862">Zinc</keyword>
<dbReference type="InterPro" id="IPR001841">
    <property type="entry name" value="Znf_RING"/>
</dbReference>
<dbReference type="GO" id="GO:0061630">
    <property type="term" value="F:ubiquitin protein ligase activity"/>
    <property type="evidence" value="ECO:0007669"/>
    <property type="project" value="UniProtKB-EC"/>
</dbReference>
<keyword evidence="4 6" id="KW-0863">Zinc-finger</keyword>
<dbReference type="SUPFAM" id="SSF57850">
    <property type="entry name" value="RING/U-box"/>
    <property type="match status" value="1"/>
</dbReference>
<evidence type="ECO:0000313" key="8">
    <source>
        <dbReference type="EMBL" id="EYU30710.1"/>
    </source>
</evidence>
<dbReference type="Pfam" id="PF13639">
    <property type="entry name" value="zf-RING_2"/>
    <property type="match status" value="1"/>
</dbReference>
<evidence type="ECO:0000313" key="9">
    <source>
        <dbReference type="Proteomes" id="UP000030748"/>
    </source>
</evidence>
<evidence type="ECO:0000256" key="1">
    <source>
        <dbReference type="ARBA" id="ARBA00000900"/>
    </source>
</evidence>
<evidence type="ECO:0000256" key="6">
    <source>
        <dbReference type="PROSITE-ProRule" id="PRU00175"/>
    </source>
</evidence>
<dbReference type="EC" id="2.3.2.27" evidence="2"/>
<feature type="domain" description="RING-type" evidence="7">
    <location>
        <begin position="94"/>
        <end position="137"/>
    </location>
</feature>
<accession>A0A022QW06</accession>
<evidence type="ECO:0000256" key="3">
    <source>
        <dbReference type="ARBA" id="ARBA00022723"/>
    </source>
</evidence>
<dbReference type="EMBL" id="KI631019">
    <property type="protein sequence ID" value="EYU30710.1"/>
    <property type="molecule type" value="Genomic_DNA"/>
</dbReference>
<reference evidence="8 9" key="1">
    <citation type="journal article" date="2013" name="Proc. Natl. Acad. Sci. U.S.A.">
        <title>Fine-scale variation in meiotic recombination in Mimulus inferred from population shotgun sequencing.</title>
        <authorList>
            <person name="Hellsten U."/>
            <person name="Wright K.M."/>
            <person name="Jenkins J."/>
            <person name="Shu S."/>
            <person name="Yuan Y."/>
            <person name="Wessler S.R."/>
            <person name="Schmutz J."/>
            <person name="Willis J.H."/>
            <person name="Rokhsar D.S."/>
        </authorList>
    </citation>
    <scope>NUCLEOTIDE SEQUENCE [LARGE SCALE GENOMIC DNA]</scope>
    <source>
        <strain evidence="9">cv. DUN x IM62</strain>
    </source>
</reference>
<dbReference type="PANTHER" id="PTHR15710">
    <property type="entry name" value="E3 UBIQUITIN-PROTEIN LIGASE PRAJA"/>
    <property type="match status" value="1"/>
</dbReference>
<keyword evidence="3" id="KW-0479">Metal-binding</keyword>
<dbReference type="PANTHER" id="PTHR15710:SF74">
    <property type="entry name" value="RING-TYPE E3 UBIQUITIN TRANSFERASE-RELATED"/>
    <property type="match status" value="1"/>
</dbReference>
<name>A0A022QW06_ERYGU</name>
<organism evidence="8 9">
    <name type="scientific">Erythranthe guttata</name>
    <name type="common">Yellow monkey flower</name>
    <name type="synonym">Mimulus guttatus</name>
    <dbReference type="NCBI Taxonomy" id="4155"/>
    <lineage>
        <taxon>Eukaryota</taxon>
        <taxon>Viridiplantae</taxon>
        <taxon>Streptophyta</taxon>
        <taxon>Embryophyta</taxon>
        <taxon>Tracheophyta</taxon>
        <taxon>Spermatophyta</taxon>
        <taxon>Magnoliopsida</taxon>
        <taxon>eudicotyledons</taxon>
        <taxon>Gunneridae</taxon>
        <taxon>Pentapetalae</taxon>
        <taxon>asterids</taxon>
        <taxon>lamiids</taxon>
        <taxon>Lamiales</taxon>
        <taxon>Phrymaceae</taxon>
        <taxon>Erythranthe</taxon>
    </lineage>
</organism>
<sequence length="148" mass="16173">MSLSSSMLSPPPPETNRPVELYRNHLRSNYTGIIMPSLIDLDEMFDLDFSMTMPEDPDTELDKQRCDAQAAASARHMVDEMPTVVVVVGGGDHCSVCMEGFGLFDGAGGKQIHCGHVFHDNCIFQWLSIRDSCPLCRARVSGAGGVIL</sequence>
<evidence type="ECO:0000256" key="5">
    <source>
        <dbReference type="ARBA" id="ARBA00022833"/>
    </source>
</evidence>
<dbReference type="Gene3D" id="3.30.40.10">
    <property type="entry name" value="Zinc/RING finger domain, C3HC4 (zinc finger)"/>
    <property type="match status" value="1"/>
</dbReference>
<dbReference type="AlphaFoldDB" id="A0A022QW06"/>
<evidence type="ECO:0000259" key="7">
    <source>
        <dbReference type="PROSITE" id="PS50089"/>
    </source>
</evidence>
<comment type="catalytic activity">
    <reaction evidence="1">
        <text>S-ubiquitinyl-[E2 ubiquitin-conjugating enzyme]-L-cysteine + [acceptor protein]-L-lysine = [E2 ubiquitin-conjugating enzyme]-L-cysteine + N(6)-ubiquitinyl-[acceptor protein]-L-lysine.</text>
        <dbReference type="EC" id="2.3.2.27"/>
    </reaction>
</comment>